<name>A0A5D2ZGR0_GOSMU</name>
<organism evidence="1 2">
    <name type="scientific">Gossypium mustelinum</name>
    <name type="common">Cotton</name>
    <name type="synonym">Gossypium caicoense</name>
    <dbReference type="NCBI Taxonomy" id="34275"/>
    <lineage>
        <taxon>Eukaryota</taxon>
        <taxon>Viridiplantae</taxon>
        <taxon>Streptophyta</taxon>
        <taxon>Embryophyta</taxon>
        <taxon>Tracheophyta</taxon>
        <taxon>Spermatophyta</taxon>
        <taxon>Magnoliopsida</taxon>
        <taxon>eudicotyledons</taxon>
        <taxon>Gunneridae</taxon>
        <taxon>Pentapetalae</taxon>
        <taxon>rosids</taxon>
        <taxon>malvids</taxon>
        <taxon>Malvales</taxon>
        <taxon>Malvaceae</taxon>
        <taxon>Malvoideae</taxon>
        <taxon>Gossypium</taxon>
    </lineage>
</organism>
<dbReference type="EMBL" id="CM017640">
    <property type="protein sequence ID" value="TYJ37353.1"/>
    <property type="molecule type" value="Genomic_DNA"/>
</dbReference>
<dbReference type="AlphaFoldDB" id="A0A5D2ZGR0"/>
<accession>A0A5D2ZGR0</accession>
<sequence length="36" mass="4212">MTTTLSAGFFDHCCCYRFHLDLGGFFQLSIMVFIWC</sequence>
<protein>
    <submittedName>
        <fullName evidence="1">Uncharacterized protein</fullName>
    </submittedName>
</protein>
<reference evidence="1 2" key="1">
    <citation type="submission" date="2019-07" db="EMBL/GenBank/DDBJ databases">
        <title>WGS assembly of Gossypium mustelinum.</title>
        <authorList>
            <person name="Chen Z.J."/>
            <person name="Sreedasyam A."/>
            <person name="Ando A."/>
            <person name="Song Q."/>
            <person name="De L."/>
            <person name="Hulse-Kemp A."/>
            <person name="Ding M."/>
            <person name="Ye W."/>
            <person name="Kirkbride R."/>
            <person name="Jenkins J."/>
            <person name="Plott C."/>
            <person name="Lovell J."/>
            <person name="Lin Y.-M."/>
            <person name="Vaughn R."/>
            <person name="Liu B."/>
            <person name="Li W."/>
            <person name="Simpson S."/>
            <person name="Scheffler B."/>
            <person name="Saski C."/>
            <person name="Grover C."/>
            <person name="Hu G."/>
            <person name="Conover J."/>
            <person name="Carlson J."/>
            <person name="Shu S."/>
            <person name="Boston L."/>
            <person name="Williams M."/>
            <person name="Peterson D."/>
            <person name="Mcgee K."/>
            <person name="Jones D."/>
            <person name="Wendel J."/>
            <person name="Stelly D."/>
            <person name="Grimwood J."/>
            <person name="Schmutz J."/>
        </authorList>
    </citation>
    <scope>NUCLEOTIDE SEQUENCE [LARGE SCALE GENOMIC DNA]</scope>
    <source>
        <strain evidence="1">1408120.09</strain>
    </source>
</reference>
<keyword evidence="2" id="KW-1185">Reference proteome</keyword>
<proteinExistence type="predicted"/>
<evidence type="ECO:0000313" key="2">
    <source>
        <dbReference type="Proteomes" id="UP000323597"/>
    </source>
</evidence>
<evidence type="ECO:0000313" key="1">
    <source>
        <dbReference type="EMBL" id="TYJ37353.1"/>
    </source>
</evidence>
<gene>
    <name evidence="1" type="ORF">E1A91_A05G369400v1</name>
</gene>
<dbReference type="Proteomes" id="UP000323597">
    <property type="component" value="Chromosome A05"/>
</dbReference>